<dbReference type="Gene3D" id="1.10.150.240">
    <property type="entry name" value="Putative phosphatase, domain 2"/>
    <property type="match status" value="1"/>
</dbReference>
<comment type="caution">
    <text evidence="6">The sequence shown here is derived from an EMBL/GenBank/DDBJ whole genome shotgun (WGS) entry which is preliminary data.</text>
</comment>
<evidence type="ECO:0000256" key="2">
    <source>
        <dbReference type="ARBA" id="ARBA00006171"/>
    </source>
</evidence>
<keyword evidence="7" id="KW-1185">Reference proteome</keyword>
<keyword evidence="5" id="KW-0119">Carbohydrate metabolism</keyword>
<dbReference type="SFLD" id="SFLDS00003">
    <property type="entry name" value="Haloacid_Dehalogenase"/>
    <property type="match status" value="1"/>
</dbReference>
<evidence type="ECO:0000313" key="6">
    <source>
        <dbReference type="EMBL" id="THG30839.1"/>
    </source>
</evidence>
<dbReference type="EMBL" id="SSSM01000004">
    <property type="protein sequence ID" value="THG30839.1"/>
    <property type="molecule type" value="Genomic_DNA"/>
</dbReference>
<sequence length="208" mass="23126">MPRWRSRCDPPRDRRRERIEIVTEIRALLFDLDGTLVDTRESNYLAYRTAFQSAGYELDRPTFDGTWGQDSRDFIPALLPGLTTAQIDGIRRRKSEAYAERLEQTVPNTALIGFLRQMAPQLATGLVTTAKESNARAVLAHVGIADTFQVLVFGEDVEKSKPHPEAYEVALRRLGVEPHEAIAFEDSDTGAAAAAAAGIRVVRIGRFA</sequence>
<keyword evidence="4" id="KW-0460">Magnesium</keyword>
<dbReference type="AlphaFoldDB" id="A0A4S4FKG7"/>
<dbReference type="InterPro" id="IPR036412">
    <property type="entry name" value="HAD-like_sf"/>
</dbReference>
<comment type="cofactor">
    <cofactor evidence="1">
        <name>Mg(2+)</name>
        <dbReference type="ChEBI" id="CHEBI:18420"/>
    </cofactor>
</comment>
<comment type="similarity">
    <text evidence="2">Belongs to the HAD-like hydrolase superfamily. CbbY/CbbZ/Gph/YieH family.</text>
</comment>
<name>A0A4S4FKG7_9MICO</name>
<evidence type="ECO:0000256" key="3">
    <source>
        <dbReference type="ARBA" id="ARBA00022723"/>
    </source>
</evidence>
<organism evidence="6 7">
    <name type="scientific">Naasia lichenicola</name>
    <dbReference type="NCBI Taxonomy" id="2565933"/>
    <lineage>
        <taxon>Bacteria</taxon>
        <taxon>Bacillati</taxon>
        <taxon>Actinomycetota</taxon>
        <taxon>Actinomycetes</taxon>
        <taxon>Micrococcales</taxon>
        <taxon>Microbacteriaceae</taxon>
        <taxon>Naasia</taxon>
    </lineage>
</organism>
<dbReference type="Proteomes" id="UP000309133">
    <property type="component" value="Unassembled WGS sequence"/>
</dbReference>
<evidence type="ECO:0000256" key="4">
    <source>
        <dbReference type="ARBA" id="ARBA00022842"/>
    </source>
</evidence>
<dbReference type="PRINTS" id="PR00413">
    <property type="entry name" value="HADHALOGNASE"/>
</dbReference>
<keyword evidence="3" id="KW-0479">Metal-binding</keyword>
<protein>
    <submittedName>
        <fullName evidence="6">HAD family hydrolase</fullName>
    </submittedName>
</protein>
<dbReference type="InterPro" id="IPR023198">
    <property type="entry name" value="PGP-like_dom2"/>
</dbReference>
<dbReference type="InterPro" id="IPR023214">
    <property type="entry name" value="HAD_sf"/>
</dbReference>
<dbReference type="GO" id="GO:0016787">
    <property type="term" value="F:hydrolase activity"/>
    <property type="evidence" value="ECO:0007669"/>
    <property type="project" value="UniProtKB-KW"/>
</dbReference>
<dbReference type="Pfam" id="PF13419">
    <property type="entry name" value="HAD_2"/>
    <property type="match status" value="1"/>
</dbReference>
<dbReference type="SUPFAM" id="SSF56784">
    <property type="entry name" value="HAD-like"/>
    <property type="match status" value="1"/>
</dbReference>
<proteinExistence type="inferred from homology"/>
<dbReference type="Gene3D" id="3.40.50.1000">
    <property type="entry name" value="HAD superfamily/HAD-like"/>
    <property type="match status" value="1"/>
</dbReference>
<evidence type="ECO:0000256" key="5">
    <source>
        <dbReference type="ARBA" id="ARBA00023277"/>
    </source>
</evidence>
<dbReference type="InterPro" id="IPR006439">
    <property type="entry name" value="HAD-SF_hydro_IA"/>
</dbReference>
<dbReference type="SFLD" id="SFLDG01129">
    <property type="entry name" value="C1.5:_HAD__Beta-PGM__Phosphata"/>
    <property type="match status" value="1"/>
</dbReference>
<dbReference type="InterPro" id="IPR041492">
    <property type="entry name" value="HAD_2"/>
</dbReference>
<gene>
    <name evidence="6" type="ORF">E6C64_09390</name>
</gene>
<dbReference type="NCBIfam" id="TIGR01509">
    <property type="entry name" value="HAD-SF-IA-v3"/>
    <property type="match status" value="1"/>
</dbReference>
<reference evidence="6 7" key="1">
    <citation type="submission" date="2019-04" db="EMBL/GenBank/DDBJ databases">
        <authorList>
            <person name="Jiang L."/>
        </authorList>
    </citation>
    <scope>NUCLEOTIDE SEQUENCE [LARGE SCALE GENOMIC DNA]</scope>
    <source>
        <strain evidence="6 7">YIM 131853</strain>
    </source>
</reference>
<dbReference type="InterPro" id="IPR051600">
    <property type="entry name" value="Beta-PGM-like"/>
</dbReference>
<evidence type="ECO:0000313" key="7">
    <source>
        <dbReference type="Proteomes" id="UP000309133"/>
    </source>
</evidence>
<dbReference type="PANTHER" id="PTHR46193:SF18">
    <property type="entry name" value="HEXITOL PHOSPHATASE B"/>
    <property type="match status" value="1"/>
</dbReference>
<dbReference type="GO" id="GO:0046872">
    <property type="term" value="F:metal ion binding"/>
    <property type="evidence" value="ECO:0007669"/>
    <property type="project" value="UniProtKB-KW"/>
</dbReference>
<dbReference type="PANTHER" id="PTHR46193">
    <property type="entry name" value="6-PHOSPHOGLUCONATE PHOSPHATASE"/>
    <property type="match status" value="1"/>
</dbReference>
<keyword evidence="6" id="KW-0378">Hydrolase</keyword>
<accession>A0A4S4FKG7</accession>
<evidence type="ECO:0000256" key="1">
    <source>
        <dbReference type="ARBA" id="ARBA00001946"/>
    </source>
</evidence>